<dbReference type="EMBL" id="CP018632">
    <property type="protein sequence ID" value="ASJ72862.1"/>
    <property type="molecule type" value="Genomic_DNA"/>
</dbReference>
<evidence type="ECO:0000313" key="2">
    <source>
        <dbReference type="EMBL" id="ASJ72862.1"/>
    </source>
</evidence>
<accession>A0A2Z2NN29</accession>
<dbReference type="KEGG" id="gai:IMCC3135_13885"/>
<gene>
    <name evidence="2" type="primary">phnD_2</name>
    <name evidence="2" type="ORF">IMCC3135_13885</name>
</gene>
<reference evidence="2 3" key="1">
    <citation type="submission" date="2016-12" db="EMBL/GenBank/DDBJ databases">
        <authorList>
            <person name="Song W.-J."/>
            <person name="Kurnit D.M."/>
        </authorList>
    </citation>
    <scope>NUCLEOTIDE SEQUENCE [LARGE SCALE GENOMIC DNA]</scope>
    <source>
        <strain evidence="2 3">IMCC3135</strain>
    </source>
</reference>
<evidence type="ECO:0000313" key="3">
    <source>
        <dbReference type="Proteomes" id="UP000250079"/>
    </source>
</evidence>
<feature type="chain" id="PRO_5016455020" evidence="1">
    <location>
        <begin position="22"/>
        <end position="269"/>
    </location>
</feature>
<dbReference type="Pfam" id="PF12974">
    <property type="entry name" value="Phosphonate-bd"/>
    <property type="match status" value="1"/>
</dbReference>
<keyword evidence="3" id="KW-1185">Reference proteome</keyword>
<sequence length="269" mass="29705">MKVCLTIGLAVSLLLSPGVHAKEYTFGIVPQQSAKKLARLWGPILARLSEDSGFTLKFATAKNIPTFEARLAAGNYAFAYMNPYHFTVFNESPGYLAIAHQENKSIQGIVVVHKDSKLQTLEELDGSTLAFPSPAAFAASLLPQAKLNNSNIKYEPRYVSSHDSVYMTVSRGLMPAGGGVMRTFNNTDPDVRKNLRILWKTEKYTPHAFAAHPDVPEADRLALQKALIELKNTESGVELLKSIRFAGIEPATDEDWDDVRDLNINILTE</sequence>
<dbReference type="OrthoDB" id="5343002at2"/>
<dbReference type="SUPFAM" id="SSF53850">
    <property type="entry name" value="Periplasmic binding protein-like II"/>
    <property type="match status" value="1"/>
</dbReference>
<dbReference type="PANTHER" id="PTHR35841:SF1">
    <property type="entry name" value="PHOSPHONATES-BINDING PERIPLASMIC PROTEIN"/>
    <property type="match status" value="1"/>
</dbReference>
<name>A0A2Z2NN29_9GAMM</name>
<keyword evidence="1" id="KW-0732">Signal</keyword>
<dbReference type="Proteomes" id="UP000250079">
    <property type="component" value="Chromosome"/>
</dbReference>
<dbReference type="Gene3D" id="3.40.190.10">
    <property type="entry name" value="Periplasmic binding protein-like II"/>
    <property type="match status" value="2"/>
</dbReference>
<feature type="signal peptide" evidence="1">
    <location>
        <begin position="1"/>
        <end position="21"/>
    </location>
</feature>
<protein>
    <submittedName>
        <fullName evidence="2">Phosphate-import protein PhnD</fullName>
    </submittedName>
</protein>
<dbReference type="RefSeq" id="WP_088918137.1">
    <property type="nucleotide sequence ID" value="NZ_CP018632.1"/>
</dbReference>
<organism evidence="2 3">
    <name type="scientific">Granulosicoccus antarcticus IMCC3135</name>
    <dbReference type="NCBI Taxonomy" id="1192854"/>
    <lineage>
        <taxon>Bacteria</taxon>
        <taxon>Pseudomonadati</taxon>
        <taxon>Pseudomonadota</taxon>
        <taxon>Gammaproteobacteria</taxon>
        <taxon>Chromatiales</taxon>
        <taxon>Granulosicoccaceae</taxon>
        <taxon>Granulosicoccus</taxon>
    </lineage>
</organism>
<dbReference type="AlphaFoldDB" id="A0A2Z2NN29"/>
<dbReference type="PANTHER" id="PTHR35841">
    <property type="entry name" value="PHOSPHONATES-BINDING PERIPLASMIC PROTEIN"/>
    <property type="match status" value="1"/>
</dbReference>
<evidence type="ECO:0000256" key="1">
    <source>
        <dbReference type="SAM" id="SignalP"/>
    </source>
</evidence>
<proteinExistence type="predicted"/>